<reference evidence="1" key="1">
    <citation type="journal article" date="2021" name="Proc. Natl. Acad. Sci. U.S.A.">
        <title>A Catalog of Tens of Thousands of Viruses from Human Metagenomes Reveals Hidden Associations with Chronic Diseases.</title>
        <authorList>
            <person name="Tisza M.J."/>
            <person name="Buck C.B."/>
        </authorList>
    </citation>
    <scope>NUCLEOTIDE SEQUENCE</scope>
    <source>
        <strain evidence="1">CtdYc1</strain>
    </source>
</reference>
<dbReference type="EMBL" id="BK015034">
    <property type="protein sequence ID" value="DAD88044.1"/>
    <property type="molecule type" value="Genomic_DNA"/>
</dbReference>
<organism evidence="1">
    <name type="scientific">Siphoviridae sp. ctdYc1</name>
    <dbReference type="NCBI Taxonomy" id="2826399"/>
    <lineage>
        <taxon>Viruses</taxon>
        <taxon>Duplodnaviria</taxon>
        <taxon>Heunggongvirae</taxon>
        <taxon>Uroviricota</taxon>
        <taxon>Caudoviricetes</taxon>
    </lineage>
</organism>
<sequence length="104" mass="11689">MKVREMEIQIDKLGLEKLNVRLGKGGRVHWFLCCQNADNGNLVLYDGHGHAYTLPLSAFWPSEVWKVSVSDISIETPFGEDDGVLVDGVLARRSPRLDLTDYSE</sequence>
<protein>
    <submittedName>
        <fullName evidence="1">Uncharacterized protein</fullName>
    </submittedName>
</protein>
<accession>A0A8S5N0S5</accession>
<evidence type="ECO:0000313" key="1">
    <source>
        <dbReference type="EMBL" id="DAD88044.1"/>
    </source>
</evidence>
<name>A0A8S5N0S5_9CAUD</name>
<proteinExistence type="predicted"/>